<organism evidence="2 3">
    <name type="scientific">Thermanaerothrix daxensis</name>
    <dbReference type="NCBI Taxonomy" id="869279"/>
    <lineage>
        <taxon>Bacteria</taxon>
        <taxon>Bacillati</taxon>
        <taxon>Chloroflexota</taxon>
        <taxon>Anaerolineae</taxon>
        <taxon>Anaerolineales</taxon>
        <taxon>Anaerolineaceae</taxon>
        <taxon>Thermanaerothrix</taxon>
    </lineage>
</organism>
<proteinExistence type="predicted"/>
<evidence type="ECO:0000313" key="3">
    <source>
        <dbReference type="Proteomes" id="UP000050544"/>
    </source>
</evidence>
<evidence type="ECO:0000259" key="1">
    <source>
        <dbReference type="Pfam" id="PF12867"/>
    </source>
</evidence>
<reference evidence="2 3" key="1">
    <citation type="submission" date="2015-07" db="EMBL/GenBank/DDBJ databases">
        <title>Whole genome sequence of Thermanaerothrix daxensis DSM 23592.</title>
        <authorList>
            <person name="Hemp J."/>
            <person name="Ward L.M."/>
            <person name="Pace L.A."/>
            <person name="Fischer W.W."/>
        </authorList>
    </citation>
    <scope>NUCLEOTIDE SEQUENCE [LARGE SCALE GENOMIC DNA]</scope>
    <source>
        <strain evidence="2 3">GNS-1</strain>
    </source>
</reference>
<accession>A0A0P6XZX0</accession>
<dbReference type="EMBL" id="LGKO01000006">
    <property type="protein sequence ID" value="KPL82149.1"/>
    <property type="molecule type" value="Genomic_DNA"/>
</dbReference>
<dbReference type="OrthoDB" id="158368at2"/>
<keyword evidence="3" id="KW-1185">Reference proteome</keyword>
<dbReference type="Proteomes" id="UP000050544">
    <property type="component" value="Unassembled WGS sequence"/>
</dbReference>
<comment type="caution">
    <text evidence="2">The sequence shown here is derived from an EMBL/GenBank/DDBJ whole genome shotgun (WGS) entry which is preliminary data.</text>
</comment>
<dbReference type="SUPFAM" id="SSF109854">
    <property type="entry name" value="DinB/YfiT-like putative metalloenzymes"/>
    <property type="match status" value="1"/>
</dbReference>
<dbReference type="RefSeq" id="WP_054522688.1">
    <property type="nucleotide sequence ID" value="NZ_LGKO01000006.1"/>
</dbReference>
<protein>
    <recommendedName>
        <fullName evidence="1">DinB-like domain-containing protein</fullName>
    </recommendedName>
</protein>
<evidence type="ECO:0000313" key="2">
    <source>
        <dbReference type="EMBL" id="KPL82149.1"/>
    </source>
</evidence>
<gene>
    <name evidence="2" type="ORF">SE15_13775</name>
</gene>
<feature type="domain" description="DinB-like" evidence="1">
    <location>
        <begin position="115"/>
        <end position="229"/>
    </location>
</feature>
<sequence length="235" mass="27118">MILYVGLENGIEGRSLAWALEHPGCFAYGCDATEALVAIVPVFVAYAAWVNRRGQPGWLPERGDVDVRLVEVWEVYHLDEQYERVADGGYEVNAWFQHDWKPLTRLEVRRGLQLLAWSRADLLECIQGLDAVALERTYPGERWSIRGILEHVAGTEWWYLDRLELAGMPRAALPEDPLARLAVVRQRLEAVLPQLEGVERVVGKRGEWWSPRKLLRRALWHERDHCAHIRRLIAT</sequence>
<dbReference type="AlphaFoldDB" id="A0A0P6XZX0"/>
<dbReference type="Gene3D" id="1.20.120.450">
    <property type="entry name" value="dinb family like domain"/>
    <property type="match status" value="1"/>
</dbReference>
<dbReference type="Pfam" id="PF12867">
    <property type="entry name" value="DinB_2"/>
    <property type="match status" value="1"/>
</dbReference>
<dbReference type="InterPro" id="IPR034660">
    <property type="entry name" value="DinB/YfiT-like"/>
</dbReference>
<name>A0A0P6XZX0_9CHLR</name>
<dbReference type="InterPro" id="IPR024775">
    <property type="entry name" value="DinB-like"/>
</dbReference>
<dbReference type="STRING" id="869279.SE15_13775"/>